<name>A0A3M7RF83_BRAPC</name>
<reference evidence="1 2" key="1">
    <citation type="journal article" date="2018" name="Sci. Rep.">
        <title>Genomic signatures of local adaptation to the degree of environmental predictability in rotifers.</title>
        <authorList>
            <person name="Franch-Gras L."/>
            <person name="Hahn C."/>
            <person name="Garcia-Roger E.M."/>
            <person name="Carmona M.J."/>
            <person name="Serra M."/>
            <person name="Gomez A."/>
        </authorList>
    </citation>
    <scope>NUCLEOTIDE SEQUENCE [LARGE SCALE GENOMIC DNA]</scope>
    <source>
        <strain evidence="1">HYR1</strain>
    </source>
</reference>
<evidence type="ECO:0000313" key="2">
    <source>
        <dbReference type="Proteomes" id="UP000276133"/>
    </source>
</evidence>
<dbReference type="EMBL" id="REGN01003560">
    <property type="protein sequence ID" value="RNA21935.1"/>
    <property type="molecule type" value="Genomic_DNA"/>
</dbReference>
<sequence length="75" mass="8916">MTTLITTRSDKRLNFPKIIFLKFKKKNQTKQSVVWLFLILLFISTREDQYLWILVHVSFSNILKLANELEMAGEI</sequence>
<proteinExistence type="predicted"/>
<evidence type="ECO:0000313" key="1">
    <source>
        <dbReference type="EMBL" id="RNA21935.1"/>
    </source>
</evidence>
<gene>
    <name evidence="1" type="ORF">BpHYR1_043020</name>
</gene>
<organism evidence="1 2">
    <name type="scientific">Brachionus plicatilis</name>
    <name type="common">Marine rotifer</name>
    <name type="synonym">Brachionus muelleri</name>
    <dbReference type="NCBI Taxonomy" id="10195"/>
    <lineage>
        <taxon>Eukaryota</taxon>
        <taxon>Metazoa</taxon>
        <taxon>Spiralia</taxon>
        <taxon>Gnathifera</taxon>
        <taxon>Rotifera</taxon>
        <taxon>Eurotatoria</taxon>
        <taxon>Monogononta</taxon>
        <taxon>Pseudotrocha</taxon>
        <taxon>Ploima</taxon>
        <taxon>Brachionidae</taxon>
        <taxon>Brachionus</taxon>
    </lineage>
</organism>
<keyword evidence="2" id="KW-1185">Reference proteome</keyword>
<comment type="caution">
    <text evidence="1">The sequence shown here is derived from an EMBL/GenBank/DDBJ whole genome shotgun (WGS) entry which is preliminary data.</text>
</comment>
<accession>A0A3M7RF83</accession>
<protein>
    <submittedName>
        <fullName evidence="1">Uncharacterized protein</fullName>
    </submittedName>
</protein>
<dbReference type="Proteomes" id="UP000276133">
    <property type="component" value="Unassembled WGS sequence"/>
</dbReference>
<dbReference type="AlphaFoldDB" id="A0A3M7RF83"/>